<evidence type="ECO:0000256" key="5">
    <source>
        <dbReference type="ARBA" id="ARBA00023306"/>
    </source>
</evidence>
<proteinExistence type="predicted"/>
<dbReference type="Proteomes" id="UP001057025">
    <property type="component" value="Chromosome"/>
</dbReference>
<evidence type="ECO:0000256" key="1">
    <source>
        <dbReference type="ARBA" id="ARBA00022475"/>
    </source>
</evidence>
<dbReference type="RefSeq" id="WP_252796553.1">
    <property type="nucleotide sequence ID" value="NZ_CP097118.1"/>
</dbReference>
<dbReference type="Gene3D" id="3.40.50.10960">
    <property type="match status" value="1"/>
</dbReference>
<dbReference type="PANTHER" id="PTHR37820:SF1">
    <property type="entry name" value="CELL DIVISION PROTEIN FTSQ"/>
    <property type="match status" value="1"/>
</dbReference>
<evidence type="ECO:0000256" key="3">
    <source>
        <dbReference type="ARBA" id="ARBA00022692"/>
    </source>
</evidence>
<dbReference type="EMBL" id="CP097118">
    <property type="protein sequence ID" value="USS87255.1"/>
    <property type="molecule type" value="Genomic_DNA"/>
</dbReference>
<keyword evidence="8" id="KW-1185">Reference proteome</keyword>
<gene>
    <name evidence="7" type="ORF">M3M39_03810</name>
</gene>
<keyword evidence="3 6" id="KW-0812">Transmembrane</keyword>
<evidence type="ECO:0000256" key="4">
    <source>
        <dbReference type="ARBA" id="ARBA00022989"/>
    </source>
</evidence>
<feature type="transmembrane region" description="Helical" evidence="6">
    <location>
        <begin position="46"/>
        <end position="66"/>
    </location>
</feature>
<evidence type="ECO:0000256" key="2">
    <source>
        <dbReference type="ARBA" id="ARBA00022618"/>
    </source>
</evidence>
<protein>
    <recommendedName>
        <fullName evidence="9">Cell division protein DivIB</fullName>
    </recommendedName>
</protein>
<keyword evidence="1" id="KW-1003">Cell membrane</keyword>
<organism evidence="7 8">
    <name type="scientific">Fructilactobacillus hinvesii</name>
    <dbReference type="NCBI Taxonomy" id="2940300"/>
    <lineage>
        <taxon>Bacteria</taxon>
        <taxon>Bacillati</taxon>
        <taxon>Bacillota</taxon>
        <taxon>Bacilli</taxon>
        <taxon>Lactobacillales</taxon>
        <taxon>Lactobacillaceae</taxon>
        <taxon>Fructilactobacillus</taxon>
    </lineage>
</organism>
<keyword evidence="2" id="KW-0132">Cell division</keyword>
<sequence length="268" mass="30891">MDEKRNERDEIVEKRFQADYDRKWRHRRLRVGRKNRRIRRERWSRSLRMAGPLLIIFIGLCVYFGYQASPASRVGSIQIAPPTARQLFRNEIPLEVGDNLHLVKRELPQLQRQLLQKHPNVTNLTATTAGNQIQIHAQIAAPVAALQIGQRFKAVYPNGRTQPKQFSHKRLEQLTQLQGNLDAKTTTVLGKQLGRVSKGMRTNVAEITPEKGKGSHEQVLLKLRDGNQIIMFANQLEQKLRDYQKLKPTLRKPSIVHMEFGAYATPIQ</sequence>
<dbReference type="PANTHER" id="PTHR37820">
    <property type="entry name" value="CELL DIVISION PROTEIN DIVIB"/>
    <property type="match status" value="1"/>
</dbReference>
<dbReference type="InterPro" id="IPR050487">
    <property type="entry name" value="FtsQ_DivIB"/>
</dbReference>
<evidence type="ECO:0000313" key="8">
    <source>
        <dbReference type="Proteomes" id="UP001057025"/>
    </source>
</evidence>
<accession>A0ABY5BQK2</accession>
<keyword evidence="6" id="KW-0472">Membrane</keyword>
<evidence type="ECO:0000256" key="6">
    <source>
        <dbReference type="SAM" id="Phobius"/>
    </source>
</evidence>
<name>A0ABY5BQK2_9LACO</name>
<keyword evidence="4 6" id="KW-1133">Transmembrane helix</keyword>
<evidence type="ECO:0008006" key="9">
    <source>
        <dbReference type="Google" id="ProtNLM"/>
    </source>
</evidence>
<keyword evidence="5" id="KW-0131">Cell cycle</keyword>
<evidence type="ECO:0000313" key="7">
    <source>
        <dbReference type="EMBL" id="USS87255.1"/>
    </source>
</evidence>
<reference evidence="7" key="1">
    <citation type="submission" date="2022-05" db="EMBL/GenBank/DDBJ databases">
        <authorList>
            <person name="Oliphant S.A."/>
            <person name="Watson-Haigh N.S."/>
            <person name="Sumby K.M."/>
            <person name="Gardner J.M."/>
            <person name="Jiranek V."/>
        </authorList>
    </citation>
    <scope>NUCLEOTIDE SEQUENCE</scope>
    <source>
        <strain evidence="7">KI11_C11</strain>
    </source>
</reference>